<gene>
    <name evidence="2" type="ORF">H9847_04130</name>
</gene>
<dbReference type="Pfam" id="PF09820">
    <property type="entry name" value="AAA-ATPase_like"/>
    <property type="match status" value="1"/>
</dbReference>
<dbReference type="InterPro" id="IPR018631">
    <property type="entry name" value="AAA-ATPase-like_dom"/>
</dbReference>
<proteinExistence type="predicted"/>
<dbReference type="Pfam" id="PF08011">
    <property type="entry name" value="PDDEXK_9"/>
    <property type="match status" value="1"/>
</dbReference>
<evidence type="ECO:0000313" key="3">
    <source>
        <dbReference type="Proteomes" id="UP000733611"/>
    </source>
</evidence>
<dbReference type="SUPFAM" id="SSF52540">
    <property type="entry name" value="P-loop containing nucleoside triphosphate hydrolases"/>
    <property type="match status" value="1"/>
</dbReference>
<comment type="caution">
    <text evidence="2">The sequence shown here is derived from an EMBL/GenBank/DDBJ whole genome shotgun (WGS) entry which is preliminary data.</text>
</comment>
<protein>
    <submittedName>
        <fullName evidence="2">AAA family ATPase</fullName>
    </submittedName>
</protein>
<dbReference type="PANTHER" id="PTHR34825:SF1">
    <property type="entry name" value="AAA-ATPASE-LIKE DOMAIN-CONTAINING PROTEIN"/>
    <property type="match status" value="1"/>
</dbReference>
<dbReference type="PANTHER" id="PTHR34825">
    <property type="entry name" value="CONSERVED PROTEIN, WITH A WEAK D-GALACTARATE DEHYDRATASE/ALTRONATE HYDROLASE DOMAIN"/>
    <property type="match status" value="1"/>
</dbReference>
<dbReference type="InterPro" id="IPR027417">
    <property type="entry name" value="P-loop_NTPase"/>
</dbReference>
<dbReference type="Proteomes" id="UP000733611">
    <property type="component" value="Unassembled WGS sequence"/>
</dbReference>
<dbReference type="AlphaFoldDB" id="A0A948X150"/>
<sequence length="592" mass="68096">MANLIGKDEEVLNALPNIPLGVSKWDVLRSRNYLVVDKTAKLAKLVEFNMVFFARPRRMGKSTLCSMLYELFAHGTDKFEGTQIYDLWPEEKGRTYPVIRLSFNSIQGKDASEFEKVLKENIATAFTTAGFPEAQSFDQTKTLSGFLSQFNVIAEQHWLVFLIDEWDHQLSNSLDKEDDFNLFKATLSIFYSWLRNLPKPRFVLVTGIMRYRETSLFSGQDIQDLSMDPDFADLLGYTQDELQHAFKDYIPLACQQMNLSEEKLLHLLQVHYDGFCFDYNASVKVYCPYAINQFFAVVKYPDVVPYFGSFWMNSANARVALIEYLRRRELEADELKQICQQQFTLSYPEIAEANYFGTVSFKQLLVQAGYFSIESIAKNAASPEARKFNCAITNKDVSKAFFPVLASYLLHFDQDKQRKLEQACTETQQALLVGDIAHMCVLFNLNLCKEGYTVLQDAKEALYACFFEMYLQSDPILTAREEINSLGRCDLVAETSERIFVFELKRLNQSSSSKNARRAMLDVAEQQMLSRGYGSSRMDRDKPITGVLLVICDKYRQVCAWRTLDVNKTGQIERHEGFVEMLNIATQLQVRQ</sequence>
<reference evidence="2" key="2">
    <citation type="submission" date="2021-04" db="EMBL/GenBank/DDBJ databases">
        <authorList>
            <person name="Gilroy R."/>
        </authorList>
    </citation>
    <scope>NUCLEOTIDE SEQUENCE</scope>
    <source>
        <strain evidence="2">378</strain>
    </source>
</reference>
<name>A0A948X150_9GAMM</name>
<dbReference type="EMBL" id="JAHLFE010000079">
    <property type="protein sequence ID" value="MBU3844046.1"/>
    <property type="molecule type" value="Genomic_DNA"/>
</dbReference>
<feature type="domain" description="AAA-ATPase-like" evidence="1">
    <location>
        <begin position="19"/>
        <end position="217"/>
    </location>
</feature>
<accession>A0A948X150</accession>
<dbReference type="InterPro" id="IPR012547">
    <property type="entry name" value="PDDEXK_9"/>
</dbReference>
<evidence type="ECO:0000313" key="2">
    <source>
        <dbReference type="EMBL" id="MBU3844046.1"/>
    </source>
</evidence>
<reference evidence="2" key="1">
    <citation type="journal article" date="2021" name="PeerJ">
        <title>Extensive microbial diversity within the chicken gut microbiome revealed by metagenomics and culture.</title>
        <authorList>
            <person name="Gilroy R."/>
            <person name="Ravi A."/>
            <person name="Getino M."/>
            <person name="Pursley I."/>
            <person name="Horton D.L."/>
            <person name="Alikhan N.F."/>
            <person name="Baker D."/>
            <person name="Gharbi K."/>
            <person name="Hall N."/>
            <person name="Watson M."/>
            <person name="Adriaenssens E.M."/>
            <person name="Foster-Nyarko E."/>
            <person name="Jarju S."/>
            <person name="Secka A."/>
            <person name="Antonio M."/>
            <person name="Oren A."/>
            <person name="Chaudhuri R.R."/>
            <person name="La Ragione R."/>
            <person name="Hildebrand F."/>
            <person name="Pallen M.J."/>
        </authorList>
    </citation>
    <scope>NUCLEOTIDE SEQUENCE</scope>
    <source>
        <strain evidence="2">378</strain>
    </source>
</reference>
<evidence type="ECO:0000259" key="1">
    <source>
        <dbReference type="Pfam" id="PF09820"/>
    </source>
</evidence>
<dbReference type="Gene3D" id="3.40.50.300">
    <property type="entry name" value="P-loop containing nucleotide triphosphate hydrolases"/>
    <property type="match status" value="1"/>
</dbReference>
<organism evidence="2 3">
    <name type="scientific">Candidatus Anaerobiospirillum pullicola</name>
    <dbReference type="NCBI Taxonomy" id="2838451"/>
    <lineage>
        <taxon>Bacteria</taxon>
        <taxon>Pseudomonadati</taxon>
        <taxon>Pseudomonadota</taxon>
        <taxon>Gammaproteobacteria</taxon>
        <taxon>Aeromonadales</taxon>
        <taxon>Succinivibrionaceae</taxon>
        <taxon>Anaerobiospirillum</taxon>
    </lineage>
</organism>